<feature type="DNA-binding region" description="H-T-H motif" evidence="5">
    <location>
        <begin position="29"/>
        <end position="48"/>
    </location>
</feature>
<geneLocation type="plasmid" evidence="8">
    <name>ppz02</name>
</geneLocation>
<dbReference type="PANTHER" id="PTHR30055">
    <property type="entry name" value="HTH-TYPE TRANSCRIPTIONAL REGULATOR RUTR"/>
    <property type="match status" value="1"/>
</dbReference>
<dbReference type="RefSeq" id="WP_101754745.1">
    <property type="nucleotide sequence ID" value="NZ_CP025432.1"/>
</dbReference>
<dbReference type="InterPro" id="IPR050109">
    <property type="entry name" value="HTH-type_TetR-like_transc_reg"/>
</dbReference>
<evidence type="ECO:0000256" key="4">
    <source>
        <dbReference type="ARBA" id="ARBA00023163"/>
    </source>
</evidence>
<evidence type="ECO:0000313" key="8">
    <source>
        <dbReference type="Proteomes" id="UP000234530"/>
    </source>
</evidence>
<dbReference type="InterPro" id="IPR001647">
    <property type="entry name" value="HTH_TetR"/>
</dbReference>
<keyword evidence="7" id="KW-0614">Plasmid</keyword>
<accession>A0A2H5F5E9</accession>
<dbReference type="GO" id="GO:0000976">
    <property type="term" value="F:transcription cis-regulatory region binding"/>
    <property type="evidence" value="ECO:0007669"/>
    <property type="project" value="TreeGrafter"/>
</dbReference>
<keyword evidence="4" id="KW-0804">Transcription</keyword>
<dbReference type="Proteomes" id="UP000234530">
    <property type="component" value="Plasmid pPZ02"/>
</dbReference>
<dbReference type="AlphaFoldDB" id="A0A2H5F5E9"/>
<keyword evidence="3 5" id="KW-0238">DNA-binding</keyword>
<dbReference type="Pfam" id="PF00440">
    <property type="entry name" value="TetR_N"/>
    <property type="match status" value="1"/>
</dbReference>
<reference evidence="7 8" key="1">
    <citation type="journal article" date="2013" name="Antonie Van Leeuwenhoek">
        <title>Paracoccus zhejiangensis sp. nov., isolated from activated sludge in wastewater-treatment system.</title>
        <authorList>
            <person name="Wu Z.G."/>
            <person name="Zhang D.F."/>
            <person name="Liu Y.L."/>
            <person name="Wang F."/>
            <person name="Jiang X."/>
            <person name="Li C."/>
            <person name="Li S.P."/>
            <person name="Hong Q."/>
            <person name="Li W.J."/>
        </authorList>
    </citation>
    <scope>NUCLEOTIDE SEQUENCE [LARGE SCALE GENOMIC DNA]</scope>
    <source>
        <strain evidence="7 8">J6</strain>
        <plasmid evidence="8">Plasmid ppz02</plasmid>
    </source>
</reference>
<evidence type="ECO:0000259" key="6">
    <source>
        <dbReference type="PROSITE" id="PS50977"/>
    </source>
</evidence>
<organism evidence="7 8">
    <name type="scientific">Paracoccus zhejiangensis</name>
    <dbReference type="NCBI Taxonomy" id="1077935"/>
    <lineage>
        <taxon>Bacteria</taxon>
        <taxon>Pseudomonadati</taxon>
        <taxon>Pseudomonadota</taxon>
        <taxon>Alphaproteobacteria</taxon>
        <taxon>Rhodobacterales</taxon>
        <taxon>Paracoccaceae</taxon>
        <taxon>Paracoccus</taxon>
    </lineage>
</organism>
<dbReference type="PROSITE" id="PS50977">
    <property type="entry name" value="HTH_TETR_2"/>
    <property type="match status" value="1"/>
</dbReference>
<evidence type="ECO:0000256" key="2">
    <source>
        <dbReference type="ARBA" id="ARBA00023015"/>
    </source>
</evidence>
<evidence type="ECO:0000256" key="3">
    <source>
        <dbReference type="ARBA" id="ARBA00023125"/>
    </source>
</evidence>
<dbReference type="GO" id="GO:0003700">
    <property type="term" value="F:DNA-binding transcription factor activity"/>
    <property type="evidence" value="ECO:0007669"/>
    <property type="project" value="TreeGrafter"/>
</dbReference>
<sequence length="198" mass="21241">MRKSADLRKAQIVAVILDLADRIGPDRVTTGAVAAEVGVTQAAIFRHFPTKAEMWVAVADHVAGLLTAAWAEALKEANPPVERLKALVGAQLDQITAHPALPMLLFSRELNVENAALRAAFRDRLAALHGLLMQEVIAGQRDNALLKDVAAGDVAVLLTSLIQGLAIRWSLGARDFVLRDEGLRLLAVQLRLLGVRGG</sequence>
<keyword evidence="8" id="KW-1185">Reference proteome</keyword>
<feature type="domain" description="HTH tetR-type" evidence="6">
    <location>
        <begin position="6"/>
        <end position="66"/>
    </location>
</feature>
<dbReference type="SUPFAM" id="SSF48498">
    <property type="entry name" value="Tetracyclin repressor-like, C-terminal domain"/>
    <property type="match status" value="1"/>
</dbReference>
<dbReference type="EMBL" id="CP025432">
    <property type="protein sequence ID" value="AUH66781.1"/>
    <property type="molecule type" value="Genomic_DNA"/>
</dbReference>
<keyword evidence="1" id="KW-0678">Repressor</keyword>
<dbReference type="Gene3D" id="1.10.357.10">
    <property type="entry name" value="Tetracycline Repressor, domain 2"/>
    <property type="match status" value="1"/>
</dbReference>
<dbReference type="PROSITE" id="PS01081">
    <property type="entry name" value="HTH_TETR_1"/>
    <property type="match status" value="1"/>
</dbReference>
<evidence type="ECO:0000256" key="5">
    <source>
        <dbReference type="PROSITE-ProRule" id="PRU00335"/>
    </source>
</evidence>
<evidence type="ECO:0000313" key="7">
    <source>
        <dbReference type="EMBL" id="AUH66781.1"/>
    </source>
</evidence>
<dbReference type="InterPro" id="IPR036271">
    <property type="entry name" value="Tet_transcr_reg_TetR-rel_C_sf"/>
</dbReference>
<protein>
    <submittedName>
        <fullName evidence="7">TetR/AcrR family transcriptional regulator</fullName>
    </submittedName>
</protein>
<dbReference type="InterPro" id="IPR039538">
    <property type="entry name" value="BetI_C"/>
</dbReference>
<evidence type="ECO:0000256" key="1">
    <source>
        <dbReference type="ARBA" id="ARBA00022491"/>
    </source>
</evidence>
<dbReference type="InterPro" id="IPR023772">
    <property type="entry name" value="DNA-bd_HTH_TetR-type_CS"/>
</dbReference>
<keyword evidence="2" id="KW-0805">Transcription regulation</keyword>
<dbReference type="KEGG" id="pzh:CX676_21010"/>
<dbReference type="Pfam" id="PF13977">
    <property type="entry name" value="TetR_C_6"/>
    <property type="match status" value="1"/>
</dbReference>
<dbReference type="OrthoDB" id="5293556at2"/>
<proteinExistence type="predicted"/>
<name>A0A2H5F5E9_9RHOB</name>
<dbReference type="SUPFAM" id="SSF46689">
    <property type="entry name" value="Homeodomain-like"/>
    <property type="match status" value="1"/>
</dbReference>
<dbReference type="InterPro" id="IPR009057">
    <property type="entry name" value="Homeodomain-like_sf"/>
</dbReference>
<dbReference type="PANTHER" id="PTHR30055:SF234">
    <property type="entry name" value="HTH-TYPE TRANSCRIPTIONAL REGULATOR BETI"/>
    <property type="match status" value="1"/>
</dbReference>
<gene>
    <name evidence="7" type="ORF">CX676_21010</name>
</gene>